<evidence type="ECO:0000256" key="9">
    <source>
        <dbReference type="SAM" id="Phobius"/>
    </source>
</evidence>
<keyword evidence="2" id="KW-0732">Signal</keyword>
<keyword evidence="9" id="KW-1133">Transmembrane helix</keyword>
<evidence type="ECO:0000313" key="10">
    <source>
        <dbReference type="EMBL" id="RDH24024.1"/>
    </source>
</evidence>
<evidence type="ECO:0000256" key="3">
    <source>
        <dbReference type="ARBA" id="ARBA00022801"/>
    </source>
</evidence>
<proteinExistence type="inferred from homology"/>
<feature type="active site" description="Proton acceptor" evidence="5">
    <location>
        <position position="211"/>
    </location>
</feature>
<keyword evidence="9" id="KW-0472">Membrane</keyword>
<dbReference type="GO" id="GO:0004553">
    <property type="term" value="F:hydrolase activity, hydrolyzing O-glycosyl compounds"/>
    <property type="evidence" value="ECO:0007669"/>
    <property type="project" value="InterPro"/>
</dbReference>
<dbReference type="PANTHER" id="PTHR42812:SF5">
    <property type="entry name" value="ENDO-ARABINASE"/>
    <property type="match status" value="1"/>
</dbReference>
<sequence>MLTSQPLSPNCPHRRAYHHLPSLLEVLIHSPHEPLSLTLKTLYLFSTNGSPHWLSYLTPQPSPLTTKHRVVNDTLQSEDYSLVRARGWQHPRKYIQVDTMKGLPSLLNSSSTKKWTQSTPSTGEGENESGSTISPTKPPEPSTPPGGSNTSMIWTRKKIIWLITLIALSVAIIVVVITVPVVLLLDDKHNDDPSYYNSANRPVRVVHDFPDPGLIQVNSTWYAYATVATPDNPDVPHVPVSTSRNFSSWTWLQGYDVMPAISSWETNMNQYAPDVIQRKDGHFVLYYSGELKDWLRHHCVGAAVSNGTSPLGPYIPHNTTLACPRDHGGAIDPAPFRDVNGTLYVVYKVDGNSIGHGGGCNNGKKPIVSTPIMLQQLKDDGVTPVGDPVEILTNEKVDGPLVEAPAIIRTDRGIYYLFFSSHCFTSSKYSVKYAWSTSLKGPYTRAERPLFRSGDFGLKSPGGATASVDGSRIVFHAFCGDYRCIVSGKPSILS</sequence>
<feature type="active site" description="Proton donor" evidence="5">
    <location>
        <position position="403"/>
    </location>
</feature>
<dbReference type="Proteomes" id="UP000253845">
    <property type="component" value="Unassembled WGS sequence"/>
</dbReference>
<feature type="transmembrane region" description="Helical" evidence="9">
    <location>
        <begin position="159"/>
        <end position="185"/>
    </location>
</feature>
<evidence type="ECO:0000256" key="8">
    <source>
        <dbReference type="SAM" id="MobiDB-lite"/>
    </source>
</evidence>
<dbReference type="InterPro" id="IPR051795">
    <property type="entry name" value="Glycosyl_Hydrlase_43"/>
</dbReference>
<gene>
    <name evidence="10" type="ORF">M747DRAFT_360320</name>
</gene>
<organism evidence="10 11">
    <name type="scientific">Aspergillus niger ATCC 13496</name>
    <dbReference type="NCBI Taxonomy" id="1353008"/>
    <lineage>
        <taxon>Eukaryota</taxon>
        <taxon>Fungi</taxon>
        <taxon>Dikarya</taxon>
        <taxon>Ascomycota</taxon>
        <taxon>Pezizomycotina</taxon>
        <taxon>Eurotiomycetes</taxon>
        <taxon>Eurotiomycetidae</taxon>
        <taxon>Eurotiales</taxon>
        <taxon>Aspergillaceae</taxon>
        <taxon>Aspergillus</taxon>
        <taxon>Aspergillus subgen. Circumdati</taxon>
    </lineage>
</organism>
<dbReference type="Gene3D" id="2.115.10.20">
    <property type="entry name" value="Glycosyl hydrolase domain, family 43"/>
    <property type="match status" value="1"/>
</dbReference>
<evidence type="ECO:0000313" key="11">
    <source>
        <dbReference type="Proteomes" id="UP000253845"/>
    </source>
</evidence>
<evidence type="ECO:0000256" key="4">
    <source>
        <dbReference type="ARBA" id="ARBA00023295"/>
    </source>
</evidence>
<keyword evidence="9" id="KW-0812">Transmembrane</keyword>
<feature type="compositionally biased region" description="Polar residues" evidence="8">
    <location>
        <begin position="108"/>
        <end position="130"/>
    </location>
</feature>
<evidence type="ECO:0000256" key="7">
    <source>
        <dbReference type="RuleBase" id="RU361187"/>
    </source>
</evidence>
<feature type="site" description="Important for catalytic activity, responsible for pKa modulation of the active site Glu and correct orientation of both the proton donor and substrate" evidence="6">
    <location>
        <position position="332"/>
    </location>
</feature>
<dbReference type="VEuPathDB" id="FungiDB:M747DRAFT_360320"/>
<evidence type="ECO:0000256" key="2">
    <source>
        <dbReference type="ARBA" id="ARBA00022729"/>
    </source>
</evidence>
<dbReference type="GO" id="GO:0005975">
    <property type="term" value="P:carbohydrate metabolic process"/>
    <property type="evidence" value="ECO:0007669"/>
    <property type="project" value="InterPro"/>
</dbReference>
<dbReference type="EMBL" id="KZ851903">
    <property type="protein sequence ID" value="RDH24024.1"/>
    <property type="molecule type" value="Genomic_DNA"/>
</dbReference>
<dbReference type="AlphaFoldDB" id="A0A370C895"/>
<keyword evidence="3 7" id="KW-0378">Hydrolase</keyword>
<dbReference type="InterPro" id="IPR023296">
    <property type="entry name" value="Glyco_hydro_beta-prop_sf"/>
</dbReference>
<dbReference type="PANTHER" id="PTHR42812">
    <property type="entry name" value="BETA-XYLOSIDASE"/>
    <property type="match status" value="1"/>
</dbReference>
<evidence type="ECO:0000256" key="5">
    <source>
        <dbReference type="PIRSR" id="PIRSR606710-1"/>
    </source>
</evidence>
<reference evidence="10 11" key="1">
    <citation type="submission" date="2018-07" db="EMBL/GenBank/DDBJ databases">
        <title>Section-level genome sequencing of Aspergillus section Nigri to investigate inter- and intra-species variation.</title>
        <authorList>
            <consortium name="DOE Joint Genome Institute"/>
            <person name="Vesth T.C."/>
            <person name="Nybo J.L."/>
            <person name="Theobald S."/>
            <person name="Frisvad J.C."/>
            <person name="Larsen T.O."/>
            <person name="Nielsen K.F."/>
            <person name="Hoof J.B."/>
            <person name="Brandl J."/>
            <person name="Salamov A."/>
            <person name="Riley R."/>
            <person name="Gladden J.M."/>
            <person name="Phatale P."/>
            <person name="Nielsen M.T."/>
            <person name="Lyhne E.K."/>
            <person name="Kogle M.E."/>
            <person name="Strasser K."/>
            <person name="McDonnell E."/>
            <person name="Barry K."/>
            <person name="Clum A."/>
            <person name="Chen C."/>
            <person name="Nolan M."/>
            <person name="Sandor L."/>
            <person name="Kuo A."/>
            <person name="Lipzen A."/>
            <person name="Hainaut M."/>
            <person name="Drula E."/>
            <person name="Tsang A."/>
            <person name="Magnuson J.K."/>
            <person name="Henrissat B."/>
            <person name="Wiebenga A."/>
            <person name="Simmons B.A."/>
            <person name="Makela M.R."/>
            <person name="De vries R.P."/>
            <person name="Grigoriev I.V."/>
            <person name="Mortensen U.H."/>
            <person name="Baker S.E."/>
            <person name="Andersen M.R."/>
        </authorList>
    </citation>
    <scope>NUCLEOTIDE SEQUENCE [LARGE SCALE GENOMIC DNA]</scope>
    <source>
        <strain evidence="10 11">ATCC 13496</strain>
    </source>
</reference>
<keyword evidence="4 7" id="KW-0326">Glycosidase</keyword>
<dbReference type="Pfam" id="PF04616">
    <property type="entry name" value="Glyco_hydro_43"/>
    <property type="match status" value="1"/>
</dbReference>
<accession>A0A370C895</accession>
<dbReference type="InterPro" id="IPR006710">
    <property type="entry name" value="Glyco_hydro_43"/>
</dbReference>
<evidence type="ECO:0000256" key="6">
    <source>
        <dbReference type="PIRSR" id="PIRSR606710-2"/>
    </source>
</evidence>
<evidence type="ECO:0000256" key="1">
    <source>
        <dbReference type="ARBA" id="ARBA00009865"/>
    </source>
</evidence>
<protein>
    <submittedName>
        <fullName evidence="10">Arabinanase/levansucrase/invertase</fullName>
    </submittedName>
</protein>
<feature type="region of interest" description="Disordered" evidence="8">
    <location>
        <begin position="108"/>
        <end position="149"/>
    </location>
</feature>
<dbReference type="SUPFAM" id="SSF75005">
    <property type="entry name" value="Arabinanase/levansucrase/invertase"/>
    <property type="match status" value="1"/>
</dbReference>
<dbReference type="CDD" id="cd08999">
    <property type="entry name" value="GH43_ABN-like"/>
    <property type="match status" value="1"/>
</dbReference>
<name>A0A370C895_ASPNG</name>
<comment type="similarity">
    <text evidence="1 7">Belongs to the glycosyl hydrolase 43 family.</text>
</comment>